<gene>
    <name evidence="1" type="ORF">ACFSKK_24680</name>
</gene>
<name>A0ABW5C7F0_9BACI</name>
<dbReference type="InterPro" id="IPR011051">
    <property type="entry name" value="RmlC_Cupin_sf"/>
</dbReference>
<evidence type="ECO:0000313" key="1">
    <source>
        <dbReference type="EMBL" id="MFD2216870.1"/>
    </source>
</evidence>
<comment type="caution">
    <text evidence="1">The sequence shown here is derived from an EMBL/GenBank/DDBJ whole genome shotgun (WGS) entry which is preliminary data.</text>
</comment>
<dbReference type="RefSeq" id="WP_247343117.1">
    <property type="nucleotide sequence ID" value="NZ_CP095550.1"/>
</dbReference>
<accession>A0ABW5C7F0</accession>
<sequence length="66" mass="7502">MSSFEKSIQERLKIPKQTINGKEVILKEGDLCLLDTNVIHSIDQAGENDIVINIMVRTSYFDSNFT</sequence>
<evidence type="ECO:0000313" key="2">
    <source>
        <dbReference type="Proteomes" id="UP001597318"/>
    </source>
</evidence>
<proteinExistence type="predicted"/>
<reference evidence="2" key="1">
    <citation type="journal article" date="2019" name="Int. J. Syst. Evol. Microbiol.">
        <title>The Global Catalogue of Microorganisms (GCM) 10K type strain sequencing project: providing services to taxonomists for standard genome sequencing and annotation.</title>
        <authorList>
            <consortium name="The Broad Institute Genomics Platform"/>
            <consortium name="The Broad Institute Genome Sequencing Center for Infectious Disease"/>
            <person name="Wu L."/>
            <person name="Ma J."/>
        </authorList>
    </citation>
    <scope>NUCLEOTIDE SEQUENCE [LARGE SCALE GENOMIC DNA]</scope>
    <source>
        <strain evidence="2">CGMCC 1.15474</strain>
    </source>
</reference>
<evidence type="ECO:0008006" key="3">
    <source>
        <dbReference type="Google" id="ProtNLM"/>
    </source>
</evidence>
<protein>
    <recommendedName>
        <fullName evidence="3">Aspartyl/asparaginy/proline hydroxylase domain-containing protein</fullName>
    </recommendedName>
</protein>
<keyword evidence="2" id="KW-1185">Reference proteome</keyword>
<organism evidence="1 2">
    <name type="scientific">Metabacillus endolithicus</name>
    <dbReference type="NCBI Taxonomy" id="1535204"/>
    <lineage>
        <taxon>Bacteria</taxon>
        <taxon>Bacillati</taxon>
        <taxon>Bacillota</taxon>
        <taxon>Bacilli</taxon>
        <taxon>Bacillales</taxon>
        <taxon>Bacillaceae</taxon>
        <taxon>Metabacillus</taxon>
    </lineage>
</organism>
<dbReference type="EMBL" id="JBHUIK010000009">
    <property type="protein sequence ID" value="MFD2216870.1"/>
    <property type="molecule type" value="Genomic_DNA"/>
</dbReference>
<dbReference type="SUPFAM" id="SSF51182">
    <property type="entry name" value="RmlC-like cupins"/>
    <property type="match status" value="1"/>
</dbReference>
<dbReference type="Proteomes" id="UP001597318">
    <property type="component" value="Unassembled WGS sequence"/>
</dbReference>